<dbReference type="GO" id="GO:0004664">
    <property type="term" value="F:prephenate dehydratase activity"/>
    <property type="evidence" value="ECO:0007669"/>
    <property type="project" value="UniProtKB-EC"/>
</dbReference>
<keyword evidence="4" id="KW-0057">Aromatic amino acid biosynthesis</keyword>
<evidence type="ECO:0000256" key="2">
    <source>
        <dbReference type="ARBA" id="ARBA00013147"/>
    </source>
</evidence>
<evidence type="ECO:0000256" key="5">
    <source>
        <dbReference type="ARBA" id="ARBA00023222"/>
    </source>
</evidence>
<dbReference type="PROSITE" id="PS51671">
    <property type="entry name" value="ACT"/>
    <property type="match status" value="1"/>
</dbReference>
<comment type="caution">
    <text evidence="10">The sequence shown here is derived from an EMBL/GenBank/DDBJ whole genome shotgun (WGS) entry which is preliminary data.</text>
</comment>
<feature type="domain" description="Prephenate dehydratase" evidence="8">
    <location>
        <begin position="16"/>
        <end position="231"/>
    </location>
</feature>
<protein>
    <recommendedName>
        <fullName evidence="2">prephenate dehydratase</fullName>
        <ecNumber evidence="2">4.2.1.51</ecNumber>
    </recommendedName>
</protein>
<feature type="domain" description="ACT" evidence="9">
    <location>
        <begin position="247"/>
        <end position="325"/>
    </location>
</feature>
<keyword evidence="3" id="KW-0028">Amino-acid biosynthesis</keyword>
<evidence type="ECO:0000256" key="1">
    <source>
        <dbReference type="ARBA" id="ARBA00004741"/>
    </source>
</evidence>
<dbReference type="CDD" id="cd13532">
    <property type="entry name" value="PBP2_PDT_like"/>
    <property type="match status" value="1"/>
</dbReference>
<dbReference type="InterPro" id="IPR045865">
    <property type="entry name" value="ACT-like_dom_sf"/>
</dbReference>
<dbReference type="PANTHER" id="PTHR21022:SF19">
    <property type="entry name" value="PREPHENATE DEHYDRATASE-RELATED"/>
    <property type="match status" value="1"/>
</dbReference>
<dbReference type="UniPathway" id="UPA00121">
    <property type="reaction ID" value="UER00345"/>
</dbReference>
<sequence length="332" mass="37232">MVSNLKRQEDLSSPSILLFLGPTSSFTHQAALESVDHDAYDFLPAESIEDVFEAVQFEESTLGIVPLENSTNGSVVLTFEQLADRQNRYPDVKICRETYLNINHYLLGRHVSPHPNDSPIASGACTPTLSTPSPLIPRTAPLSSLKHIKRLYSHPQAWGQCDVFLATYLKNIDRIDVSSTSKAAELVVEDKTETSAAIASRLVSEVIGLDILAERIEDIEDNRTRFVFLHKGKDLTAGLTKKTKSMISFRINHEIPGALALILRCFVTFSLNLLNINSRPTKVKPFQYVFFLEFEGSLNNDPEDKVKNAICALQEYVTNWRYLGSWDDEAKE</sequence>
<dbReference type="SUPFAM" id="SSF55021">
    <property type="entry name" value="ACT-like"/>
    <property type="match status" value="1"/>
</dbReference>
<dbReference type="GO" id="GO:0005737">
    <property type="term" value="C:cytoplasm"/>
    <property type="evidence" value="ECO:0007669"/>
    <property type="project" value="TreeGrafter"/>
</dbReference>
<dbReference type="InterPro" id="IPR001086">
    <property type="entry name" value="Preph_deHydtase"/>
</dbReference>
<evidence type="ECO:0000256" key="4">
    <source>
        <dbReference type="ARBA" id="ARBA00023141"/>
    </source>
</evidence>
<organism evidence="10 11">
    <name type="scientific">Golovinomyces cichoracearum</name>
    <dbReference type="NCBI Taxonomy" id="62708"/>
    <lineage>
        <taxon>Eukaryota</taxon>
        <taxon>Fungi</taxon>
        <taxon>Dikarya</taxon>
        <taxon>Ascomycota</taxon>
        <taxon>Pezizomycotina</taxon>
        <taxon>Leotiomycetes</taxon>
        <taxon>Erysiphales</taxon>
        <taxon>Erysiphaceae</taxon>
        <taxon>Golovinomyces</taxon>
    </lineage>
</organism>
<keyword evidence="5" id="KW-0584">Phenylalanine biosynthesis</keyword>
<dbReference type="PROSITE" id="PS51171">
    <property type="entry name" value="PREPHENATE_DEHYDR_3"/>
    <property type="match status" value="1"/>
</dbReference>
<gene>
    <name evidence="10" type="ORF">GcC1_214040</name>
</gene>
<proteinExistence type="predicted"/>
<dbReference type="OrthoDB" id="983542at2759"/>
<dbReference type="InterPro" id="IPR008242">
    <property type="entry name" value="Chor_mutase/pphenate_deHydtase"/>
</dbReference>
<evidence type="ECO:0000313" key="11">
    <source>
        <dbReference type="Proteomes" id="UP000285405"/>
    </source>
</evidence>
<dbReference type="GO" id="GO:0009094">
    <property type="term" value="P:L-phenylalanine biosynthetic process"/>
    <property type="evidence" value="ECO:0007669"/>
    <property type="project" value="UniProtKB-UniPathway"/>
</dbReference>
<dbReference type="FunFam" id="3.40.190.10:FF:000034">
    <property type="entry name" value="Chorismate mutase/prephenate dehydratase"/>
    <property type="match status" value="1"/>
</dbReference>
<dbReference type="Gene3D" id="3.40.190.10">
    <property type="entry name" value="Periplasmic binding protein-like II"/>
    <property type="match status" value="2"/>
</dbReference>
<dbReference type="Proteomes" id="UP000285405">
    <property type="component" value="Unassembled WGS sequence"/>
</dbReference>
<comment type="pathway">
    <text evidence="1">Amino-acid biosynthesis; L-phenylalanine biosynthesis; phenylpyruvate from prephenate: step 1/1.</text>
</comment>
<dbReference type="EC" id="4.2.1.51" evidence="2"/>
<dbReference type="SUPFAM" id="SSF53850">
    <property type="entry name" value="Periplasmic binding protein-like II"/>
    <property type="match status" value="1"/>
</dbReference>
<evidence type="ECO:0000256" key="6">
    <source>
        <dbReference type="ARBA" id="ARBA00023239"/>
    </source>
</evidence>
<dbReference type="Gene3D" id="3.30.70.260">
    <property type="match status" value="1"/>
</dbReference>
<evidence type="ECO:0000256" key="3">
    <source>
        <dbReference type="ARBA" id="ARBA00022605"/>
    </source>
</evidence>
<dbReference type="AlphaFoldDB" id="A0A420H9U7"/>
<evidence type="ECO:0000259" key="9">
    <source>
        <dbReference type="PROSITE" id="PS51671"/>
    </source>
</evidence>
<keyword evidence="6" id="KW-0456">Lyase</keyword>
<comment type="catalytic activity">
    <reaction evidence="7">
        <text>prephenate + H(+) = 3-phenylpyruvate + CO2 + H2O</text>
        <dbReference type="Rhea" id="RHEA:21648"/>
        <dbReference type="ChEBI" id="CHEBI:15377"/>
        <dbReference type="ChEBI" id="CHEBI:15378"/>
        <dbReference type="ChEBI" id="CHEBI:16526"/>
        <dbReference type="ChEBI" id="CHEBI:18005"/>
        <dbReference type="ChEBI" id="CHEBI:29934"/>
        <dbReference type="EC" id="4.2.1.51"/>
    </reaction>
</comment>
<dbReference type="EMBL" id="MCBR01021401">
    <property type="protein sequence ID" value="RKF54173.1"/>
    <property type="molecule type" value="Genomic_DNA"/>
</dbReference>
<evidence type="ECO:0000256" key="7">
    <source>
        <dbReference type="ARBA" id="ARBA00047848"/>
    </source>
</evidence>
<accession>A0A420H9U7</accession>
<evidence type="ECO:0000313" key="10">
    <source>
        <dbReference type="EMBL" id="RKF54173.1"/>
    </source>
</evidence>
<dbReference type="InterPro" id="IPR002912">
    <property type="entry name" value="ACT_dom"/>
</dbReference>
<dbReference type="Pfam" id="PF00800">
    <property type="entry name" value="PDT"/>
    <property type="match status" value="1"/>
</dbReference>
<evidence type="ECO:0000259" key="8">
    <source>
        <dbReference type="PROSITE" id="PS51171"/>
    </source>
</evidence>
<name>A0A420H9U7_9PEZI</name>
<dbReference type="PANTHER" id="PTHR21022">
    <property type="entry name" value="PREPHENATE DEHYDRATASE P PROTEIN"/>
    <property type="match status" value="1"/>
</dbReference>
<dbReference type="CDD" id="cd04905">
    <property type="entry name" value="ACT_CM-PDT"/>
    <property type="match status" value="1"/>
</dbReference>
<dbReference type="PIRSF" id="PIRSF001500">
    <property type="entry name" value="Chor_mut_pdt_Ppr"/>
    <property type="match status" value="1"/>
</dbReference>
<reference evidence="10 11" key="1">
    <citation type="journal article" date="2018" name="BMC Genomics">
        <title>Comparative genome analyses reveal sequence features reflecting distinct modes of host-adaptation between dicot and monocot powdery mildew.</title>
        <authorList>
            <person name="Wu Y."/>
            <person name="Ma X."/>
            <person name="Pan Z."/>
            <person name="Kale S.D."/>
            <person name="Song Y."/>
            <person name="King H."/>
            <person name="Zhang Q."/>
            <person name="Presley C."/>
            <person name="Deng X."/>
            <person name="Wei C.I."/>
            <person name="Xiao S."/>
        </authorList>
    </citation>
    <scope>NUCLEOTIDE SEQUENCE [LARGE SCALE GENOMIC DNA]</scope>
    <source>
        <strain evidence="10">UCSC1</strain>
    </source>
</reference>